<dbReference type="InterPro" id="IPR002052">
    <property type="entry name" value="DNA_methylase_N6_adenine_CS"/>
</dbReference>
<dbReference type="Proteomes" id="UP000703315">
    <property type="component" value="Unassembled WGS sequence"/>
</dbReference>
<name>A0A921FLP2_9MICC</name>
<dbReference type="Pfam" id="PF17827">
    <property type="entry name" value="PrmC_N"/>
    <property type="match status" value="1"/>
</dbReference>
<organism evidence="6 7">
    <name type="scientific">Enteractinococcus helveticum</name>
    <dbReference type="NCBI Taxonomy" id="1837282"/>
    <lineage>
        <taxon>Bacteria</taxon>
        <taxon>Bacillati</taxon>
        <taxon>Actinomycetota</taxon>
        <taxon>Actinomycetes</taxon>
        <taxon>Micrococcales</taxon>
        <taxon>Micrococcaceae</taxon>
    </lineage>
</organism>
<dbReference type="InterPro" id="IPR004556">
    <property type="entry name" value="HemK-like"/>
</dbReference>
<dbReference type="Gene3D" id="3.40.50.150">
    <property type="entry name" value="Vaccinia Virus protein VP39"/>
    <property type="match status" value="1"/>
</dbReference>
<feature type="domain" description="Release factor glutamine methyltransferase N-terminal" evidence="5">
    <location>
        <begin position="7"/>
        <end position="78"/>
    </location>
</feature>
<dbReference type="PANTHER" id="PTHR18895">
    <property type="entry name" value="HEMK METHYLTRANSFERASE"/>
    <property type="match status" value="1"/>
</dbReference>
<dbReference type="AlphaFoldDB" id="A0A921FLP2"/>
<dbReference type="SUPFAM" id="SSF53335">
    <property type="entry name" value="S-adenosyl-L-methionine-dependent methyltransferases"/>
    <property type="match status" value="1"/>
</dbReference>
<keyword evidence="1 6" id="KW-0489">Methyltransferase</keyword>
<proteinExistence type="predicted"/>
<reference evidence="6" key="2">
    <citation type="submission" date="2021-09" db="EMBL/GenBank/DDBJ databases">
        <authorList>
            <person name="Gilroy R."/>
        </authorList>
    </citation>
    <scope>NUCLEOTIDE SEQUENCE</scope>
    <source>
        <strain evidence="6">ChiHjej13B12-14962</strain>
    </source>
</reference>
<comment type="caution">
    <text evidence="6">The sequence shown here is derived from an EMBL/GenBank/DDBJ whole genome shotgun (WGS) entry which is preliminary data.</text>
</comment>
<evidence type="ECO:0000256" key="3">
    <source>
        <dbReference type="ARBA" id="ARBA00022691"/>
    </source>
</evidence>
<dbReference type="NCBIfam" id="TIGR03534">
    <property type="entry name" value="RF_mod_PrmC"/>
    <property type="match status" value="1"/>
</dbReference>
<gene>
    <name evidence="6" type="primary">prmC</name>
    <name evidence="6" type="ORF">K8V32_06740</name>
</gene>
<dbReference type="Gene3D" id="1.10.8.10">
    <property type="entry name" value="DNA helicase RuvA subunit, C-terminal domain"/>
    <property type="match status" value="1"/>
</dbReference>
<protein>
    <submittedName>
        <fullName evidence="6">Peptide chain release factor N(5)-glutamine methyltransferase</fullName>
        <ecNumber evidence="6">2.1.1.297</ecNumber>
    </submittedName>
</protein>
<keyword evidence="2 6" id="KW-0808">Transferase</keyword>
<keyword evidence="3" id="KW-0949">S-adenosyl-L-methionine</keyword>
<dbReference type="PROSITE" id="PS00092">
    <property type="entry name" value="N6_MTASE"/>
    <property type="match status" value="1"/>
</dbReference>
<dbReference type="InterPro" id="IPR029063">
    <property type="entry name" value="SAM-dependent_MTases_sf"/>
</dbReference>
<feature type="domain" description="Methyltransferase" evidence="4">
    <location>
        <begin position="120"/>
        <end position="178"/>
    </location>
</feature>
<evidence type="ECO:0000259" key="4">
    <source>
        <dbReference type="Pfam" id="PF13649"/>
    </source>
</evidence>
<dbReference type="PANTHER" id="PTHR18895:SF74">
    <property type="entry name" value="MTRF1L RELEASE FACTOR GLUTAMINE METHYLTRANSFERASE"/>
    <property type="match status" value="1"/>
</dbReference>
<dbReference type="CDD" id="cd02440">
    <property type="entry name" value="AdoMet_MTases"/>
    <property type="match status" value="1"/>
</dbReference>
<dbReference type="GO" id="GO:0032259">
    <property type="term" value="P:methylation"/>
    <property type="evidence" value="ECO:0007669"/>
    <property type="project" value="UniProtKB-KW"/>
</dbReference>
<evidence type="ECO:0000313" key="6">
    <source>
        <dbReference type="EMBL" id="HJF14490.1"/>
    </source>
</evidence>
<dbReference type="InterPro" id="IPR050320">
    <property type="entry name" value="N5-glutamine_MTase"/>
</dbReference>
<dbReference type="InterPro" id="IPR041698">
    <property type="entry name" value="Methyltransf_25"/>
</dbReference>
<sequence length="311" mass="33356">MTDVNQVIRLVQNHLSQADIDSPQAEAATIVAHVLGISRGRLGVLRALAERLDAKAVEQITQLAKARATRTPLQYLIGTAAFYGLEVKVAPGVFIPRVETEILVETTLRHFASHPGPLKILDLCTGTGAIAAALAEQLQQRNIPTQLWAIDICPQAAQLADENTTQYNVSVLCADATDHHNVITAAPELAPLRAQIDAVVANPPYIPTTTPVTQYEAEQDPDLALYGGSADGTAIPLRIAEQAAGWLAPGGFFMMEHDHTHAQQLVDALTADPAWEQPQTVKDLTGAQRFVMAIRTPSVKPTPNSSPTLAQ</sequence>
<evidence type="ECO:0000256" key="1">
    <source>
        <dbReference type="ARBA" id="ARBA00022603"/>
    </source>
</evidence>
<evidence type="ECO:0000313" key="7">
    <source>
        <dbReference type="Proteomes" id="UP000703315"/>
    </source>
</evidence>
<dbReference type="GO" id="GO:0102559">
    <property type="term" value="F:peptide chain release factor N(5)-glutamine methyltransferase activity"/>
    <property type="evidence" value="ECO:0007669"/>
    <property type="project" value="UniProtKB-EC"/>
</dbReference>
<reference evidence="6" key="1">
    <citation type="journal article" date="2021" name="PeerJ">
        <title>Extensive microbial diversity within the chicken gut microbiome revealed by metagenomics and culture.</title>
        <authorList>
            <person name="Gilroy R."/>
            <person name="Ravi A."/>
            <person name="Getino M."/>
            <person name="Pursley I."/>
            <person name="Horton D.L."/>
            <person name="Alikhan N.F."/>
            <person name="Baker D."/>
            <person name="Gharbi K."/>
            <person name="Hall N."/>
            <person name="Watson M."/>
            <person name="Adriaenssens E.M."/>
            <person name="Foster-Nyarko E."/>
            <person name="Jarju S."/>
            <person name="Secka A."/>
            <person name="Antonio M."/>
            <person name="Oren A."/>
            <person name="Chaudhuri R.R."/>
            <person name="La Ragione R."/>
            <person name="Hildebrand F."/>
            <person name="Pallen M.J."/>
        </authorList>
    </citation>
    <scope>NUCLEOTIDE SEQUENCE</scope>
    <source>
        <strain evidence="6">ChiHjej13B12-14962</strain>
    </source>
</reference>
<dbReference type="Pfam" id="PF13649">
    <property type="entry name" value="Methyltransf_25"/>
    <property type="match status" value="1"/>
</dbReference>
<dbReference type="RefSeq" id="WP_303904776.1">
    <property type="nucleotide sequence ID" value="NZ_DYXC01000072.1"/>
</dbReference>
<accession>A0A921FLP2</accession>
<dbReference type="InterPro" id="IPR040758">
    <property type="entry name" value="PrmC_N"/>
</dbReference>
<dbReference type="InterPro" id="IPR019874">
    <property type="entry name" value="RF_methyltr_PrmC"/>
</dbReference>
<evidence type="ECO:0000256" key="2">
    <source>
        <dbReference type="ARBA" id="ARBA00022679"/>
    </source>
</evidence>
<dbReference type="EMBL" id="DYXC01000072">
    <property type="protein sequence ID" value="HJF14490.1"/>
    <property type="molecule type" value="Genomic_DNA"/>
</dbReference>
<evidence type="ECO:0000259" key="5">
    <source>
        <dbReference type="Pfam" id="PF17827"/>
    </source>
</evidence>
<dbReference type="GO" id="GO:0003676">
    <property type="term" value="F:nucleic acid binding"/>
    <property type="evidence" value="ECO:0007669"/>
    <property type="project" value="InterPro"/>
</dbReference>
<dbReference type="EC" id="2.1.1.297" evidence="6"/>
<dbReference type="NCBIfam" id="TIGR00536">
    <property type="entry name" value="hemK_fam"/>
    <property type="match status" value="1"/>
</dbReference>